<dbReference type="PROSITE" id="PS50263">
    <property type="entry name" value="CN_HYDROLASE"/>
    <property type="match status" value="1"/>
</dbReference>
<dbReference type="InterPro" id="IPR036526">
    <property type="entry name" value="C-N_Hydrolase_sf"/>
</dbReference>
<gene>
    <name evidence="3" type="ORF">OB236_16045</name>
</gene>
<organism evidence="3 4">
    <name type="scientific">Paenibacillus baimaensis</name>
    <dbReference type="NCBI Taxonomy" id="2982185"/>
    <lineage>
        <taxon>Bacteria</taxon>
        <taxon>Bacillati</taxon>
        <taxon>Bacillota</taxon>
        <taxon>Bacilli</taxon>
        <taxon>Bacillales</taxon>
        <taxon>Paenibacillaceae</taxon>
        <taxon>Paenibacillus</taxon>
    </lineage>
</organism>
<dbReference type="Pfam" id="PF00795">
    <property type="entry name" value="CN_hydrolase"/>
    <property type="match status" value="1"/>
</dbReference>
<dbReference type="PANTHER" id="PTHR23088">
    <property type="entry name" value="NITRILASE-RELATED"/>
    <property type="match status" value="1"/>
</dbReference>
<dbReference type="CDD" id="cd07581">
    <property type="entry name" value="nitrilase_3"/>
    <property type="match status" value="1"/>
</dbReference>
<protein>
    <submittedName>
        <fullName evidence="3">Carbon-nitrogen hydrolase family protein</fullName>
    </submittedName>
</protein>
<keyword evidence="3" id="KW-0378">Hydrolase</keyword>
<comment type="similarity">
    <text evidence="1">Belongs to the carbon-nitrogen hydrolase superfamily. NIT1/NIT2 family.</text>
</comment>
<dbReference type="Proteomes" id="UP001652445">
    <property type="component" value="Unassembled WGS sequence"/>
</dbReference>
<dbReference type="GO" id="GO:0016787">
    <property type="term" value="F:hydrolase activity"/>
    <property type="evidence" value="ECO:0007669"/>
    <property type="project" value="UniProtKB-KW"/>
</dbReference>
<reference evidence="3 4" key="1">
    <citation type="submission" date="2022-09" db="EMBL/GenBank/DDBJ databases">
        <authorList>
            <person name="Han X.L."/>
            <person name="Wang Q."/>
            <person name="Lu T."/>
        </authorList>
    </citation>
    <scope>NUCLEOTIDE SEQUENCE [LARGE SCALE GENOMIC DNA]</scope>
    <source>
        <strain evidence="3 4">WQ 127069</strain>
    </source>
</reference>
<proteinExistence type="inferred from homology"/>
<dbReference type="InterPro" id="IPR003010">
    <property type="entry name" value="C-N_Hydrolase"/>
</dbReference>
<evidence type="ECO:0000313" key="3">
    <source>
        <dbReference type="EMBL" id="MCU6793618.1"/>
    </source>
</evidence>
<accession>A0ABT2UG64</accession>
<keyword evidence="4" id="KW-1185">Reference proteome</keyword>
<evidence type="ECO:0000259" key="2">
    <source>
        <dbReference type="PROSITE" id="PS50263"/>
    </source>
</evidence>
<dbReference type="EMBL" id="JAOQIO010000055">
    <property type="protein sequence ID" value="MCU6793618.1"/>
    <property type="molecule type" value="Genomic_DNA"/>
</dbReference>
<feature type="domain" description="CN hydrolase" evidence="2">
    <location>
        <begin position="3"/>
        <end position="248"/>
    </location>
</feature>
<evidence type="ECO:0000313" key="4">
    <source>
        <dbReference type="Proteomes" id="UP001652445"/>
    </source>
</evidence>
<dbReference type="PANTHER" id="PTHR23088:SF27">
    <property type="entry name" value="DEAMINATED GLUTATHIONE AMIDASE"/>
    <property type="match status" value="1"/>
</dbReference>
<dbReference type="RefSeq" id="WP_262684872.1">
    <property type="nucleotide sequence ID" value="NZ_JAOQIO010000055.1"/>
</dbReference>
<dbReference type="Gene3D" id="3.60.110.10">
    <property type="entry name" value="Carbon-nitrogen hydrolase"/>
    <property type="match status" value="1"/>
</dbReference>
<comment type="caution">
    <text evidence="3">The sequence shown here is derived from an EMBL/GenBank/DDBJ whole genome shotgun (WGS) entry which is preliminary data.</text>
</comment>
<sequence length="277" mass="31014">MSFQLVMAQLTSTDDKHINLKKAEDAVQESVSVHGAEIIVFPEVFMSHFPLGTPKDVSLKDAEPVDGPFVNGMAELAKRFGVWLIFGMREAVEDPEEERVYNTTVVVDSTGSIVSVYRKTHLFDAFGYNESRNIKPGDSLFKPIDTPFGKIGLFVCYELRFPEIARYQAIHGADIIIVPSGWVRGPMKEMHWTNLVTTRAIENTVFMVGCGKVSDNFYIGQSLIVDPMGVVMVNGPETEALIPCRIDLKRVEEVRAKLPSYVHRRPELYDTGKVDAN</sequence>
<dbReference type="SUPFAM" id="SSF56317">
    <property type="entry name" value="Carbon-nitrogen hydrolase"/>
    <property type="match status" value="1"/>
</dbReference>
<name>A0ABT2UG64_9BACL</name>
<evidence type="ECO:0000256" key="1">
    <source>
        <dbReference type="ARBA" id="ARBA00010613"/>
    </source>
</evidence>